<evidence type="ECO:0000256" key="1">
    <source>
        <dbReference type="PROSITE-ProRule" id="PRU00409"/>
    </source>
</evidence>
<protein>
    <submittedName>
        <fullName evidence="3">Gamma-F420-2:alpha-L-glutamate ligase</fullName>
    </submittedName>
</protein>
<feature type="domain" description="ATP-grasp" evidence="2">
    <location>
        <begin position="102"/>
        <end position="286"/>
    </location>
</feature>
<keyword evidence="4" id="KW-1185">Reference proteome</keyword>
<dbReference type="AlphaFoldDB" id="A0A3N1X5P9"/>
<dbReference type="Proteomes" id="UP000273083">
    <property type="component" value="Unassembled WGS sequence"/>
</dbReference>
<comment type="caution">
    <text evidence="3">The sequence shown here is derived from an EMBL/GenBank/DDBJ whole genome shotgun (WGS) entry which is preliminary data.</text>
</comment>
<keyword evidence="3" id="KW-0436">Ligase</keyword>
<proteinExistence type="predicted"/>
<dbReference type="InterPro" id="IPR013815">
    <property type="entry name" value="ATP_grasp_subdomain_1"/>
</dbReference>
<sequence>MNAWLIYSDFESKRNKKYIEFYMEEGKKLDISIKLLIAEKIDIGVKDSKWFLSYKGEELLKPAFAICRMMYPMLTTHLENMGIRVYNNSFISDICNDKAKTYQFVAKTKVAIVDTTFCKKEFITDKLELIPFPSVIKSTDGHGGTEVFLLEKKEDIEVVLNSCHDKDVVIQPFVGKNHQDLRVYVIGNEIIAAVMRTAREGFKSNFCLGGEVSLYKLSSKEKDIIYKIINLFKENSTYGFGFVGIDFIIGDQGELLFNEIEDVVGSRMLYQCTDINVVKLYLEFIRKNLLEFKD</sequence>
<gene>
    <name evidence="3" type="ORF">EDD66_11722</name>
</gene>
<keyword evidence="1" id="KW-0067">ATP-binding</keyword>
<dbReference type="InterPro" id="IPR011761">
    <property type="entry name" value="ATP-grasp"/>
</dbReference>
<dbReference type="PANTHER" id="PTHR21621:SF0">
    <property type="entry name" value="BETA-CITRYLGLUTAMATE SYNTHASE B-RELATED"/>
    <property type="match status" value="1"/>
</dbReference>
<dbReference type="PANTHER" id="PTHR21621">
    <property type="entry name" value="RIBOSOMAL PROTEIN S6 MODIFICATION PROTEIN"/>
    <property type="match status" value="1"/>
</dbReference>
<dbReference type="GO" id="GO:0018169">
    <property type="term" value="F:ribosomal S6-glutamic acid ligase activity"/>
    <property type="evidence" value="ECO:0007669"/>
    <property type="project" value="TreeGrafter"/>
</dbReference>
<dbReference type="GO" id="GO:0005524">
    <property type="term" value="F:ATP binding"/>
    <property type="evidence" value="ECO:0007669"/>
    <property type="project" value="UniProtKB-UniRule"/>
</dbReference>
<dbReference type="EMBL" id="RJVG01000017">
    <property type="protein sequence ID" value="ROR22110.1"/>
    <property type="molecule type" value="Genomic_DNA"/>
</dbReference>
<dbReference type="InterPro" id="IPR013651">
    <property type="entry name" value="ATP-grasp_RimK-type"/>
</dbReference>
<dbReference type="Pfam" id="PF08443">
    <property type="entry name" value="RimK"/>
    <property type="match status" value="1"/>
</dbReference>
<reference evidence="3 4" key="1">
    <citation type="submission" date="2018-11" db="EMBL/GenBank/DDBJ databases">
        <title>Genomic Encyclopedia of Type Strains, Phase IV (KMG-IV): sequencing the most valuable type-strain genomes for metagenomic binning, comparative biology and taxonomic classification.</title>
        <authorList>
            <person name="Goeker M."/>
        </authorList>
    </citation>
    <scope>NUCLEOTIDE SEQUENCE [LARGE SCALE GENOMIC DNA]</scope>
    <source>
        <strain evidence="3 4">DSM 26537</strain>
    </source>
</reference>
<name>A0A3N1X5P9_9FIRM</name>
<keyword evidence="1" id="KW-0547">Nucleotide-binding</keyword>
<evidence type="ECO:0000313" key="4">
    <source>
        <dbReference type="Proteomes" id="UP000273083"/>
    </source>
</evidence>
<dbReference type="Gene3D" id="3.30.1490.20">
    <property type="entry name" value="ATP-grasp fold, A domain"/>
    <property type="match status" value="1"/>
</dbReference>
<dbReference type="PROSITE" id="PS50975">
    <property type="entry name" value="ATP_GRASP"/>
    <property type="match status" value="1"/>
</dbReference>
<dbReference type="GO" id="GO:0005737">
    <property type="term" value="C:cytoplasm"/>
    <property type="evidence" value="ECO:0007669"/>
    <property type="project" value="TreeGrafter"/>
</dbReference>
<dbReference type="SUPFAM" id="SSF56059">
    <property type="entry name" value="Glutathione synthetase ATP-binding domain-like"/>
    <property type="match status" value="1"/>
</dbReference>
<accession>A0A3N1X5P9</accession>
<evidence type="ECO:0000313" key="3">
    <source>
        <dbReference type="EMBL" id="ROR22110.1"/>
    </source>
</evidence>
<dbReference type="GO" id="GO:0009432">
    <property type="term" value="P:SOS response"/>
    <property type="evidence" value="ECO:0007669"/>
    <property type="project" value="TreeGrafter"/>
</dbReference>
<dbReference type="GO" id="GO:0046872">
    <property type="term" value="F:metal ion binding"/>
    <property type="evidence" value="ECO:0007669"/>
    <property type="project" value="InterPro"/>
</dbReference>
<organism evidence="3 4">
    <name type="scientific">Mobilisporobacter senegalensis</name>
    <dbReference type="NCBI Taxonomy" id="1329262"/>
    <lineage>
        <taxon>Bacteria</taxon>
        <taxon>Bacillati</taxon>
        <taxon>Bacillota</taxon>
        <taxon>Clostridia</taxon>
        <taxon>Lachnospirales</taxon>
        <taxon>Lachnospiraceae</taxon>
        <taxon>Mobilisporobacter</taxon>
    </lineage>
</organism>
<dbReference type="Gene3D" id="3.30.470.20">
    <property type="entry name" value="ATP-grasp fold, B domain"/>
    <property type="match status" value="1"/>
</dbReference>
<evidence type="ECO:0000259" key="2">
    <source>
        <dbReference type="PROSITE" id="PS50975"/>
    </source>
</evidence>